<dbReference type="GO" id="GO:0031071">
    <property type="term" value="F:cysteine desulfurase activity"/>
    <property type="evidence" value="ECO:0007669"/>
    <property type="project" value="UniProtKB-UniRule"/>
</dbReference>
<dbReference type="KEGG" id="hha:Hhal_0536"/>
<dbReference type="NCBIfam" id="TIGR01979">
    <property type="entry name" value="sufS"/>
    <property type="match status" value="1"/>
</dbReference>
<reference evidence="11" key="1">
    <citation type="submission" date="2006-12" db="EMBL/GenBank/DDBJ databases">
        <title>Complete sequence of Halorhodospira halophila SL1.</title>
        <authorList>
            <consortium name="US DOE Joint Genome Institute"/>
            <person name="Copeland A."/>
            <person name="Lucas S."/>
            <person name="Lapidus A."/>
            <person name="Barry K."/>
            <person name="Detter J.C."/>
            <person name="Glavina del Rio T."/>
            <person name="Hammon N."/>
            <person name="Israni S."/>
            <person name="Dalin E."/>
            <person name="Tice H."/>
            <person name="Pitluck S."/>
            <person name="Saunders E."/>
            <person name="Brettin T."/>
            <person name="Bruce D."/>
            <person name="Han C."/>
            <person name="Tapia R."/>
            <person name="Schmutz J."/>
            <person name="Larimer F."/>
            <person name="Land M."/>
            <person name="Hauser L."/>
            <person name="Kyrpides N."/>
            <person name="Mikhailova N."/>
            <person name="Hoff W."/>
            <person name="Richardson P."/>
        </authorList>
    </citation>
    <scope>NUCLEOTIDE SEQUENCE [LARGE SCALE GENOMIC DNA]</scope>
    <source>
        <strain evidence="11">DSM 244 / SL1</strain>
    </source>
</reference>
<dbReference type="InterPro" id="IPR000192">
    <property type="entry name" value="Aminotrans_V_dom"/>
</dbReference>
<evidence type="ECO:0000256" key="7">
    <source>
        <dbReference type="RuleBase" id="RU004504"/>
    </source>
</evidence>
<evidence type="ECO:0000313" key="10">
    <source>
        <dbReference type="EMBL" id="ABM61322.1"/>
    </source>
</evidence>
<dbReference type="RefSeq" id="WP_011813345.1">
    <property type="nucleotide sequence ID" value="NC_008789.1"/>
</dbReference>
<dbReference type="EMBL" id="CP000544">
    <property type="protein sequence ID" value="ABM61322.1"/>
    <property type="molecule type" value="Genomic_DNA"/>
</dbReference>
<evidence type="ECO:0000256" key="1">
    <source>
        <dbReference type="ARBA" id="ARBA00001933"/>
    </source>
</evidence>
<dbReference type="eggNOG" id="COG0520">
    <property type="taxonomic scope" value="Bacteria"/>
</dbReference>
<dbReference type="PANTHER" id="PTHR43586:SF8">
    <property type="entry name" value="CYSTEINE DESULFURASE 1, CHLOROPLASTIC"/>
    <property type="match status" value="1"/>
</dbReference>
<gene>
    <name evidence="10" type="ordered locus">Hhal_0536</name>
</gene>
<evidence type="ECO:0000256" key="5">
    <source>
        <dbReference type="ARBA" id="ARBA00022898"/>
    </source>
</evidence>
<keyword evidence="10" id="KW-0456">Lyase</keyword>
<dbReference type="CDD" id="cd06453">
    <property type="entry name" value="SufS_like"/>
    <property type="match status" value="1"/>
</dbReference>
<comment type="function">
    <text evidence="2 8">Catalyzes the removal of elemental sulfur and selenium atoms from L-cysteine, L-cystine, L-selenocysteine, and L-selenocystine to produce L-alanine.</text>
</comment>
<evidence type="ECO:0000259" key="9">
    <source>
        <dbReference type="Pfam" id="PF00266"/>
    </source>
</evidence>
<comment type="cofactor">
    <cofactor evidence="1 7">
        <name>pyridoxal 5'-phosphate</name>
        <dbReference type="ChEBI" id="CHEBI:597326"/>
    </cofactor>
</comment>
<dbReference type="OrthoDB" id="9808002at2"/>
<dbReference type="PIRSF" id="PIRSF005572">
    <property type="entry name" value="NifS"/>
    <property type="match status" value="1"/>
</dbReference>
<dbReference type="GO" id="GO:0016829">
    <property type="term" value="F:lyase activity"/>
    <property type="evidence" value="ECO:0007669"/>
    <property type="project" value="UniProtKB-KW"/>
</dbReference>
<dbReference type="HOGENOM" id="CLU_003433_2_5_6"/>
<keyword evidence="5 8" id="KW-0663">Pyridoxal phosphate</keyword>
<proteinExistence type="inferred from homology"/>
<evidence type="ECO:0000256" key="6">
    <source>
        <dbReference type="ARBA" id="ARBA00050776"/>
    </source>
</evidence>
<dbReference type="InterPro" id="IPR016454">
    <property type="entry name" value="Cysteine_dSase"/>
</dbReference>
<evidence type="ECO:0000313" key="11">
    <source>
        <dbReference type="Proteomes" id="UP000000647"/>
    </source>
</evidence>
<dbReference type="PANTHER" id="PTHR43586">
    <property type="entry name" value="CYSTEINE DESULFURASE"/>
    <property type="match status" value="1"/>
</dbReference>
<dbReference type="GO" id="GO:0030170">
    <property type="term" value="F:pyridoxal phosphate binding"/>
    <property type="evidence" value="ECO:0007669"/>
    <property type="project" value="UniProtKB-UniRule"/>
</dbReference>
<evidence type="ECO:0000256" key="8">
    <source>
        <dbReference type="RuleBase" id="RU004506"/>
    </source>
</evidence>
<organism evidence="10 11">
    <name type="scientific">Halorhodospira halophila (strain DSM 244 / SL1)</name>
    <name type="common">Ectothiorhodospira halophila (strain DSM 244 / SL1)</name>
    <dbReference type="NCBI Taxonomy" id="349124"/>
    <lineage>
        <taxon>Bacteria</taxon>
        <taxon>Pseudomonadati</taxon>
        <taxon>Pseudomonadota</taxon>
        <taxon>Gammaproteobacteria</taxon>
        <taxon>Chromatiales</taxon>
        <taxon>Ectothiorhodospiraceae</taxon>
        <taxon>Halorhodospira</taxon>
    </lineage>
</organism>
<dbReference type="Gene3D" id="3.90.1150.10">
    <property type="entry name" value="Aspartate Aminotransferase, domain 1"/>
    <property type="match status" value="1"/>
</dbReference>
<dbReference type="InterPro" id="IPR010970">
    <property type="entry name" value="Cys_dSase_SufS"/>
</dbReference>
<dbReference type="InterPro" id="IPR015422">
    <property type="entry name" value="PyrdxlP-dep_Trfase_small"/>
</dbReference>
<evidence type="ECO:0000256" key="3">
    <source>
        <dbReference type="ARBA" id="ARBA00010447"/>
    </source>
</evidence>
<dbReference type="GO" id="GO:0006534">
    <property type="term" value="P:cysteine metabolic process"/>
    <property type="evidence" value="ECO:0007669"/>
    <property type="project" value="UniProtKB-UniRule"/>
</dbReference>
<dbReference type="Pfam" id="PF00266">
    <property type="entry name" value="Aminotran_5"/>
    <property type="match status" value="1"/>
</dbReference>
<dbReference type="AlphaFoldDB" id="A1WUG0"/>
<dbReference type="InterPro" id="IPR015421">
    <property type="entry name" value="PyrdxlP-dep_Trfase_major"/>
</dbReference>
<name>A1WUG0_HALHL</name>
<dbReference type="Proteomes" id="UP000000647">
    <property type="component" value="Chromosome"/>
</dbReference>
<dbReference type="SUPFAM" id="SSF53383">
    <property type="entry name" value="PLP-dependent transferases"/>
    <property type="match status" value="1"/>
</dbReference>
<feature type="domain" description="Aminotransferase class V" evidence="9">
    <location>
        <begin position="35"/>
        <end position="404"/>
    </location>
</feature>
<dbReference type="InterPro" id="IPR020578">
    <property type="entry name" value="Aminotrans_V_PyrdxlP_BS"/>
</dbReference>
<dbReference type="STRING" id="349124.Hhal_0536"/>
<keyword evidence="11" id="KW-1185">Reference proteome</keyword>
<comment type="similarity">
    <text evidence="3 8">Belongs to the class-V pyridoxal-phosphate-dependent aminotransferase family. Csd subfamily.</text>
</comment>
<dbReference type="InterPro" id="IPR015424">
    <property type="entry name" value="PyrdxlP-dep_Trfase"/>
</dbReference>
<accession>A1WUG0</accession>
<dbReference type="Gene3D" id="3.40.640.10">
    <property type="entry name" value="Type I PLP-dependent aspartate aminotransferase-like (Major domain)"/>
    <property type="match status" value="1"/>
</dbReference>
<reference evidence="10 11" key="2">
    <citation type="journal article" date="2013" name="Stand. Genomic Sci.">
        <title>Complete genome sequence of Halorhodospira halophila SL1.</title>
        <authorList>
            <person name="Challacombe J.F."/>
            <person name="Majid S."/>
            <person name="Deole R."/>
            <person name="Brettin T.S."/>
            <person name="Bruce D."/>
            <person name="Delano S.F."/>
            <person name="Detter J.C."/>
            <person name="Gleasner C.D."/>
            <person name="Han C.S."/>
            <person name="Misra M."/>
            <person name="Reitenga K.G."/>
            <person name="Mikhailova N."/>
            <person name="Woyke T."/>
            <person name="Pitluck S."/>
            <person name="Nolan M."/>
            <person name="Land M.L."/>
            <person name="Saunders E."/>
            <person name="Tapia R."/>
            <person name="Lapidus A."/>
            <person name="Ivanova N."/>
            <person name="Hoff W.D."/>
        </authorList>
    </citation>
    <scope>NUCLEOTIDE SEQUENCE [LARGE SCALE GENOMIC DNA]</scope>
    <source>
        <strain evidence="11">DSM 244 / SL1</strain>
    </source>
</reference>
<protein>
    <recommendedName>
        <fullName evidence="8">Cysteine desulfurase</fullName>
        <ecNumber evidence="8">2.8.1.7</ecNumber>
    </recommendedName>
</protein>
<dbReference type="PROSITE" id="PS00595">
    <property type="entry name" value="AA_TRANSFER_CLASS_5"/>
    <property type="match status" value="1"/>
</dbReference>
<evidence type="ECO:0000256" key="4">
    <source>
        <dbReference type="ARBA" id="ARBA00022679"/>
    </source>
</evidence>
<evidence type="ECO:0000256" key="2">
    <source>
        <dbReference type="ARBA" id="ARBA00002824"/>
    </source>
</evidence>
<keyword evidence="4 8" id="KW-0808">Transferase</keyword>
<sequence>MSMVEEPAREGLVDMDRLRAEFPVLRREVNGRPLVYLDSAASAQKPQSVIDAELDCYQHYYANVHRGVHTLSQEATTAFEGARSEAQRFLNAPSEREIIFLRGVTEAINLVAHSFVAPRVGPGDEILVTHMEHHSNIVPWQLVCERTGAQLRVVPIDDNGDVDLETVRGMIHERTRLVSVVHVSNALGAVNPVAEIAAMARAQGVPVLLDGAQAAPHLPVDIQELGVDFYAFSGHKAYGPTGIGVLWGRYEHLAGMVPYQGGGDMIRHVSFSGTEYAAPPARFEAGTPNIAGAIGLGEALRYIDAIGRERIAAREEDLVNHAAEAIAAVPGVQLIGRPQRRAGAVSFVMEGTHPNDLAMLLDEQGIAIRAGHHCAQPVMERFGVPATARASFGVYNTHDEVESLVVGLEKIRRLFG</sequence>
<dbReference type="EC" id="2.8.1.7" evidence="8"/>
<comment type="catalytic activity">
    <reaction evidence="6 8">
        <text>(sulfur carrier)-H + L-cysteine = (sulfur carrier)-SH + L-alanine</text>
        <dbReference type="Rhea" id="RHEA:43892"/>
        <dbReference type="Rhea" id="RHEA-COMP:14737"/>
        <dbReference type="Rhea" id="RHEA-COMP:14739"/>
        <dbReference type="ChEBI" id="CHEBI:29917"/>
        <dbReference type="ChEBI" id="CHEBI:35235"/>
        <dbReference type="ChEBI" id="CHEBI:57972"/>
        <dbReference type="ChEBI" id="CHEBI:64428"/>
        <dbReference type="EC" id="2.8.1.7"/>
    </reaction>
</comment>